<accession>A0A0E9TPN7</accession>
<evidence type="ECO:0000313" key="1">
    <source>
        <dbReference type="EMBL" id="JAH54815.1"/>
    </source>
</evidence>
<dbReference type="AlphaFoldDB" id="A0A0E9TPN7"/>
<protein>
    <submittedName>
        <fullName evidence="1">Uncharacterized protein</fullName>
    </submittedName>
</protein>
<proteinExistence type="predicted"/>
<sequence length="46" mass="5125">MHSLDIGLYNIGHAPPRRPAGWHICHPNIAQLALVSANMFFVFTPL</sequence>
<reference evidence="1" key="1">
    <citation type="submission" date="2014-11" db="EMBL/GenBank/DDBJ databases">
        <authorList>
            <person name="Amaro Gonzalez C."/>
        </authorList>
    </citation>
    <scope>NUCLEOTIDE SEQUENCE</scope>
</reference>
<name>A0A0E9TPN7_ANGAN</name>
<reference evidence="1" key="2">
    <citation type="journal article" date="2015" name="Fish Shellfish Immunol.">
        <title>Early steps in the European eel (Anguilla anguilla)-Vibrio vulnificus interaction in the gills: Role of the RtxA13 toxin.</title>
        <authorList>
            <person name="Callol A."/>
            <person name="Pajuelo D."/>
            <person name="Ebbesson L."/>
            <person name="Teles M."/>
            <person name="MacKenzie S."/>
            <person name="Amaro C."/>
        </authorList>
    </citation>
    <scope>NUCLEOTIDE SEQUENCE</scope>
</reference>
<organism evidence="1">
    <name type="scientific">Anguilla anguilla</name>
    <name type="common">European freshwater eel</name>
    <name type="synonym">Muraena anguilla</name>
    <dbReference type="NCBI Taxonomy" id="7936"/>
    <lineage>
        <taxon>Eukaryota</taxon>
        <taxon>Metazoa</taxon>
        <taxon>Chordata</taxon>
        <taxon>Craniata</taxon>
        <taxon>Vertebrata</taxon>
        <taxon>Euteleostomi</taxon>
        <taxon>Actinopterygii</taxon>
        <taxon>Neopterygii</taxon>
        <taxon>Teleostei</taxon>
        <taxon>Anguilliformes</taxon>
        <taxon>Anguillidae</taxon>
        <taxon>Anguilla</taxon>
    </lineage>
</organism>
<dbReference type="EMBL" id="GBXM01053762">
    <property type="protein sequence ID" value="JAH54815.1"/>
    <property type="molecule type" value="Transcribed_RNA"/>
</dbReference>